<evidence type="ECO:0000259" key="6">
    <source>
        <dbReference type="PROSITE" id="PS50940"/>
    </source>
</evidence>
<accession>A0A8S4RER3</accession>
<dbReference type="Proteomes" id="UP000838756">
    <property type="component" value="Unassembled WGS sequence"/>
</dbReference>
<dbReference type="PANTHER" id="PTHR23301">
    <property type="entry name" value="CHITIN BINDING PERITROPHIN-A"/>
    <property type="match status" value="1"/>
</dbReference>
<dbReference type="EMBL" id="CAKXAJ010025165">
    <property type="protein sequence ID" value="CAH2235940.1"/>
    <property type="molecule type" value="Genomic_DNA"/>
</dbReference>
<dbReference type="PROSITE" id="PS50940">
    <property type="entry name" value="CHIT_BIND_II"/>
    <property type="match status" value="2"/>
</dbReference>
<keyword evidence="3" id="KW-0677">Repeat</keyword>
<dbReference type="GO" id="GO:0008061">
    <property type="term" value="F:chitin binding"/>
    <property type="evidence" value="ECO:0007669"/>
    <property type="project" value="UniProtKB-KW"/>
</dbReference>
<protein>
    <submittedName>
        <fullName evidence="7">Jg24485 protein</fullName>
    </submittedName>
</protein>
<keyword evidence="5" id="KW-0325">Glycoprotein</keyword>
<dbReference type="PANTHER" id="PTHR23301:SF0">
    <property type="entry name" value="CHITIN-BINDING TYPE-2 DOMAIN-CONTAINING PROTEIN-RELATED"/>
    <property type="match status" value="1"/>
</dbReference>
<dbReference type="OrthoDB" id="9987187at2759"/>
<evidence type="ECO:0000256" key="1">
    <source>
        <dbReference type="ARBA" id="ARBA00022669"/>
    </source>
</evidence>
<dbReference type="InterPro" id="IPR036508">
    <property type="entry name" value="Chitin-bd_dom_sf"/>
</dbReference>
<evidence type="ECO:0000256" key="5">
    <source>
        <dbReference type="ARBA" id="ARBA00023180"/>
    </source>
</evidence>
<reference evidence="7" key="1">
    <citation type="submission" date="2022-03" db="EMBL/GenBank/DDBJ databases">
        <authorList>
            <person name="Lindestad O."/>
        </authorList>
    </citation>
    <scope>NUCLEOTIDE SEQUENCE</scope>
</reference>
<dbReference type="SMART" id="SM00494">
    <property type="entry name" value="ChtBD2"/>
    <property type="match status" value="2"/>
</dbReference>
<dbReference type="SUPFAM" id="SSF57625">
    <property type="entry name" value="Invertebrate chitin-binding proteins"/>
    <property type="match status" value="2"/>
</dbReference>
<dbReference type="Pfam" id="PF01607">
    <property type="entry name" value="CBM_14"/>
    <property type="match status" value="2"/>
</dbReference>
<evidence type="ECO:0000313" key="8">
    <source>
        <dbReference type="Proteomes" id="UP000838756"/>
    </source>
</evidence>
<gene>
    <name evidence="7" type="primary">jg24485</name>
    <name evidence="7" type="ORF">PAEG_LOCUS13443</name>
</gene>
<keyword evidence="1" id="KW-0147">Chitin-binding</keyword>
<feature type="domain" description="Chitin-binding type-2" evidence="6">
    <location>
        <begin position="79"/>
        <end position="136"/>
    </location>
</feature>
<feature type="domain" description="Chitin-binding type-2" evidence="6">
    <location>
        <begin position="5"/>
        <end position="62"/>
    </location>
</feature>
<keyword evidence="2" id="KW-0732">Signal</keyword>
<evidence type="ECO:0000256" key="3">
    <source>
        <dbReference type="ARBA" id="ARBA00022737"/>
    </source>
</evidence>
<dbReference type="InterPro" id="IPR051940">
    <property type="entry name" value="Chitin_bind-dev_reg"/>
</dbReference>
<evidence type="ECO:0000256" key="2">
    <source>
        <dbReference type="ARBA" id="ARBA00022729"/>
    </source>
</evidence>
<evidence type="ECO:0000256" key="4">
    <source>
        <dbReference type="ARBA" id="ARBA00023157"/>
    </source>
</evidence>
<dbReference type="AlphaFoldDB" id="A0A8S4RER3"/>
<comment type="caution">
    <text evidence="7">The sequence shown here is derived from an EMBL/GenBank/DDBJ whole genome shotgun (WGS) entry which is preliminary data.</text>
</comment>
<dbReference type="GO" id="GO:0005576">
    <property type="term" value="C:extracellular region"/>
    <property type="evidence" value="ECO:0007669"/>
    <property type="project" value="InterPro"/>
</dbReference>
<evidence type="ECO:0000313" key="7">
    <source>
        <dbReference type="EMBL" id="CAH2235940.1"/>
    </source>
</evidence>
<keyword evidence="4" id="KW-1015">Disulfide bond</keyword>
<keyword evidence="8" id="KW-1185">Reference proteome</keyword>
<organism evidence="7 8">
    <name type="scientific">Pararge aegeria aegeria</name>
    <dbReference type="NCBI Taxonomy" id="348720"/>
    <lineage>
        <taxon>Eukaryota</taxon>
        <taxon>Metazoa</taxon>
        <taxon>Ecdysozoa</taxon>
        <taxon>Arthropoda</taxon>
        <taxon>Hexapoda</taxon>
        <taxon>Insecta</taxon>
        <taxon>Pterygota</taxon>
        <taxon>Neoptera</taxon>
        <taxon>Endopterygota</taxon>
        <taxon>Lepidoptera</taxon>
        <taxon>Glossata</taxon>
        <taxon>Ditrysia</taxon>
        <taxon>Papilionoidea</taxon>
        <taxon>Nymphalidae</taxon>
        <taxon>Satyrinae</taxon>
        <taxon>Satyrini</taxon>
        <taxon>Parargina</taxon>
        <taxon>Pararge</taxon>
    </lineage>
</organism>
<name>A0A8S4RER3_9NEOP</name>
<proteinExistence type="predicted"/>
<dbReference type="Gene3D" id="2.170.140.10">
    <property type="entry name" value="Chitin binding domain"/>
    <property type="match status" value="2"/>
</dbReference>
<dbReference type="InterPro" id="IPR002557">
    <property type="entry name" value="Chitin-bd_dom"/>
</dbReference>
<sequence length="148" mass="16781">MELNAKGCPKDTMIFKILPHDDCNKFYKCSNGEPYEFKCPETLMFNLNESVCDWPNQVDCGNRKLVTPTPETNDDDDAVSVCAREGSDGLLVAHEYCNHLYMCARGLPVDITCPEPLLFNTDSKLCDWESQVDCGDRLKEKESESQEK</sequence>